<keyword evidence="1 5" id="KW-0963">Cytoplasm</keyword>
<dbReference type="Pfam" id="PF13742">
    <property type="entry name" value="tRNA_anti_2"/>
    <property type="match status" value="1"/>
</dbReference>
<name>A0A1F5I385_9BACT</name>
<comment type="function">
    <text evidence="5">Bidirectionally degrades single-stranded DNA into large acid-insoluble oligonucleotides, which are then degraded further into small acid-soluble oligonucleotides.</text>
</comment>
<dbReference type="Proteomes" id="UP000179227">
    <property type="component" value="Unassembled WGS sequence"/>
</dbReference>
<evidence type="ECO:0000256" key="1">
    <source>
        <dbReference type="ARBA" id="ARBA00022490"/>
    </source>
</evidence>
<dbReference type="GO" id="GO:0009318">
    <property type="term" value="C:exodeoxyribonuclease VII complex"/>
    <property type="evidence" value="ECO:0007669"/>
    <property type="project" value="UniProtKB-UniRule"/>
</dbReference>
<dbReference type="HAMAP" id="MF_00378">
    <property type="entry name" value="Exonuc_7_L"/>
    <property type="match status" value="1"/>
</dbReference>
<comment type="subcellular location">
    <subcellularLocation>
        <location evidence="5 6">Cytoplasm</location>
    </subcellularLocation>
</comment>
<evidence type="ECO:0000259" key="7">
    <source>
        <dbReference type="Pfam" id="PF02601"/>
    </source>
</evidence>
<dbReference type="Pfam" id="PF02601">
    <property type="entry name" value="Exonuc_VII_L"/>
    <property type="match status" value="1"/>
</dbReference>
<accession>A0A1F5I385</accession>
<proteinExistence type="inferred from homology"/>
<dbReference type="CDD" id="cd04489">
    <property type="entry name" value="ExoVII_LU_OBF"/>
    <property type="match status" value="1"/>
</dbReference>
<dbReference type="GO" id="GO:0008855">
    <property type="term" value="F:exodeoxyribonuclease VII activity"/>
    <property type="evidence" value="ECO:0007669"/>
    <property type="project" value="UniProtKB-UniRule"/>
</dbReference>
<evidence type="ECO:0000256" key="5">
    <source>
        <dbReference type="HAMAP-Rule" id="MF_00378"/>
    </source>
</evidence>
<dbReference type="EMBL" id="MFBS01000006">
    <property type="protein sequence ID" value="OGE10846.1"/>
    <property type="molecule type" value="Genomic_DNA"/>
</dbReference>
<dbReference type="InterPro" id="IPR025824">
    <property type="entry name" value="OB-fold_nuc-bd_dom"/>
</dbReference>
<dbReference type="InterPro" id="IPR020579">
    <property type="entry name" value="Exonuc_VII_lsu_C"/>
</dbReference>
<dbReference type="NCBIfam" id="TIGR00237">
    <property type="entry name" value="xseA"/>
    <property type="match status" value="1"/>
</dbReference>
<comment type="catalytic activity">
    <reaction evidence="5 6">
        <text>Exonucleolytic cleavage in either 5'- to 3'- or 3'- to 5'-direction to yield nucleoside 5'-phosphates.</text>
        <dbReference type="EC" id="3.1.11.6"/>
    </reaction>
</comment>
<feature type="domain" description="Exonuclease VII large subunit C-terminal" evidence="7">
    <location>
        <begin position="127"/>
        <end position="415"/>
    </location>
</feature>
<organism evidence="9 10">
    <name type="scientific">Candidatus Curtissbacteria bacterium RIFCSPLOWO2_01_FULL_42_26</name>
    <dbReference type="NCBI Taxonomy" id="1797729"/>
    <lineage>
        <taxon>Bacteria</taxon>
        <taxon>Candidatus Curtissiibacteriota</taxon>
    </lineage>
</organism>
<comment type="similarity">
    <text evidence="5 6">Belongs to the XseA family.</text>
</comment>
<dbReference type="PANTHER" id="PTHR30008">
    <property type="entry name" value="EXODEOXYRIBONUCLEASE 7 LARGE SUBUNIT"/>
    <property type="match status" value="1"/>
</dbReference>
<protein>
    <recommendedName>
        <fullName evidence="5">Exodeoxyribonuclease 7 large subunit</fullName>
        <ecNumber evidence="5">3.1.11.6</ecNumber>
    </recommendedName>
    <alternativeName>
        <fullName evidence="5">Exodeoxyribonuclease VII large subunit</fullName>
        <shortName evidence="5">Exonuclease VII large subunit</shortName>
    </alternativeName>
</protein>
<evidence type="ECO:0000313" key="9">
    <source>
        <dbReference type="EMBL" id="OGE10846.1"/>
    </source>
</evidence>
<dbReference type="PANTHER" id="PTHR30008:SF0">
    <property type="entry name" value="EXODEOXYRIBONUCLEASE 7 LARGE SUBUNIT"/>
    <property type="match status" value="1"/>
</dbReference>
<evidence type="ECO:0000259" key="8">
    <source>
        <dbReference type="Pfam" id="PF13742"/>
    </source>
</evidence>
<dbReference type="InterPro" id="IPR003753">
    <property type="entry name" value="Exonuc_VII_L"/>
</dbReference>
<evidence type="ECO:0000256" key="6">
    <source>
        <dbReference type="RuleBase" id="RU004355"/>
    </source>
</evidence>
<dbReference type="GO" id="GO:0005737">
    <property type="term" value="C:cytoplasm"/>
    <property type="evidence" value="ECO:0007669"/>
    <property type="project" value="UniProtKB-SubCell"/>
</dbReference>
<reference evidence="9 10" key="1">
    <citation type="journal article" date="2016" name="Nat. Commun.">
        <title>Thousands of microbial genomes shed light on interconnected biogeochemical processes in an aquifer system.</title>
        <authorList>
            <person name="Anantharaman K."/>
            <person name="Brown C.T."/>
            <person name="Hug L.A."/>
            <person name="Sharon I."/>
            <person name="Castelle C.J."/>
            <person name="Probst A.J."/>
            <person name="Thomas B.C."/>
            <person name="Singh A."/>
            <person name="Wilkins M.J."/>
            <person name="Karaoz U."/>
            <person name="Brodie E.L."/>
            <person name="Williams K.H."/>
            <person name="Hubbard S.S."/>
            <person name="Banfield J.F."/>
        </authorList>
    </citation>
    <scope>NUCLEOTIDE SEQUENCE [LARGE SCALE GENOMIC DNA]</scope>
</reference>
<keyword evidence="3 5" id="KW-0378">Hydrolase</keyword>
<sequence length="422" mass="47632">MKTVEGKTVYTVSEVNSIVRQNLETLSFWIEGEISGFKGPNQHYRYLYFDLKDPQTGFKIACIAEPEIYNENFAFDNGQMVLALGNITLWEKEGRLQLYVLKIQNFGQGYLLAKLEQLKAKLEKKGYFDISRKKKLTPFPTNIAVISSWVSDAWQDFKKHSVDMFPIIKVTFFDVTVQGQNSATKIKKALDKADSMNFDAIALIRGGGSIEDLAAFNNEDLALKIYKCKSCIVVGVGHEKDVTIAALVADINASTPTDAAKIIASDYMHLESKLIQAKASILKLVAGIAFSQSQTCDILYHKLSRAKDRYMAVPNHLNFLKNSLKISEETIVRANTQNLLIYKNSLKSNWLRIFTENKDKLINLKKQINLLSPDSTMKRGYSIAYNNRGQVIKDVKHIDVAATIKVQLWRGKLKSKVIAKEN</sequence>
<evidence type="ECO:0000256" key="4">
    <source>
        <dbReference type="ARBA" id="ARBA00022839"/>
    </source>
</evidence>
<dbReference type="STRING" id="1797729.A3A60_02605"/>
<keyword evidence="2 5" id="KW-0540">Nuclease</keyword>
<comment type="caution">
    <text evidence="9">The sequence shown here is derived from an EMBL/GenBank/DDBJ whole genome shotgun (WGS) entry which is preliminary data.</text>
</comment>
<dbReference type="EC" id="3.1.11.6" evidence="5"/>
<evidence type="ECO:0000313" key="10">
    <source>
        <dbReference type="Proteomes" id="UP000179227"/>
    </source>
</evidence>
<dbReference type="GO" id="GO:0003676">
    <property type="term" value="F:nucleic acid binding"/>
    <property type="evidence" value="ECO:0007669"/>
    <property type="project" value="InterPro"/>
</dbReference>
<evidence type="ECO:0000256" key="2">
    <source>
        <dbReference type="ARBA" id="ARBA00022722"/>
    </source>
</evidence>
<evidence type="ECO:0000256" key="3">
    <source>
        <dbReference type="ARBA" id="ARBA00022801"/>
    </source>
</evidence>
<comment type="subunit">
    <text evidence="5">Heterooligomer composed of large and small subunits.</text>
</comment>
<gene>
    <name evidence="5" type="primary">xseA</name>
    <name evidence="9" type="ORF">A3A60_02605</name>
</gene>
<dbReference type="GO" id="GO:0006308">
    <property type="term" value="P:DNA catabolic process"/>
    <property type="evidence" value="ECO:0007669"/>
    <property type="project" value="UniProtKB-UniRule"/>
</dbReference>
<dbReference type="AlphaFoldDB" id="A0A1F5I385"/>
<feature type="domain" description="OB-fold nucleic acid binding" evidence="8">
    <location>
        <begin position="10"/>
        <end position="104"/>
    </location>
</feature>
<keyword evidence="4 5" id="KW-0269">Exonuclease</keyword>